<keyword evidence="1" id="KW-1133">Transmembrane helix</keyword>
<dbReference type="AlphaFoldDB" id="A0A3E4R902"/>
<organism evidence="2 3">
    <name type="scientific">Bacteroides uniformis</name>
    <dbReference type="NCBI Taxonomy" id="820"/>
    <lineage>
        <taxon>Bacteria</taxon>
        <taxon>Pseudomonadati</taxon>
        <taxon>Bacteroidota</taxon>
        <taxon>Bacteroidia</taxon>
        <taxon>Bacteroidales</taxon>
        <taxon>Bacteroidaceae</taxon>
        <taxon>Bacteroides</taxon>
    </lineage>
</organism>
<protein>
    <submittedName>
        <fullName evidence="2">Uncharacterized protein</fullName>
    </submittedName>
</protein>
<evidence type="ECO:0000313" key="2">
    <source>
        <dbReference type="EMBL" id="RGL16299.1"/>
    </source>
</evidence>
<feature type="transmembrane region" description="Helical" evidence="1">
    <location>
        <begin position="20"/>
        <end position="39"/>
    </location>
</feature>
<keyword evidence="1" id="KW-0472">Membrane</keyword>
<dbReference type="RefSeq" id="WP_117680694.1">
    <property type="nucleotide sequence ID" value="NZ_QSRK01000004.1"/>
</dbReference>
<name>A0A3E4R902_BACUN</name>
<accession>A0A3E4R902</accession>
<evidence type="ECO:0000313" key="3">
    <source>
        <dbReference type="Proteomes" id="UP000260795"/>
    </source>
</evidence>
<keyword evidence="1" id="KW-0812">Transmembrane</keyword>
<comment type="caution">
    <text evidence="2">The sequence shown here is derived from an EMBL/GenBank/DDBJ whole genome shotgun (WGS) entry which is preliminary data.</text>
</comment>
<sequence length="251" mass="28587">MNKREENKTPDKLKAYDYRWIGISLIALLLLIASIQKGYCQSLVTSNPGEYTVLAAGNILINETVKKETSAQRETAALQTAMSGEFTKIKQWEQKYNSYLKTTEGYASTLKAATSIYDDGMRILLNLDKIRQACNNNPQGIAATISMNNLYAETATEFVSVFSLLKQAVAKGGKENMLTGAERSKTLWELEDRLKTLSDKLKLLHYSIRHYRMADVWYQATAGMIERDKREVALQSLSHWKRHNKEVSQYR</sequence>
<proteinExistence type="predicted"/>
<dbReference type="EMBL" id="QSRK01000004">
    <property type="protein sequence ID" value="RGL16299.1"/>
    <property type="molecule type" value="Genomic_DNA"/>
</dbReference>
<evidence type="ECO:0000256" key="1">
    <source>
        <dbReference type="SAM" id="Phobius"/>
    </source>
</evidence>
<reference evidence="2 3" key="1">
    <citation type="submission" date="2018-08" db="EMBL/GenBank/DDBJ databases">
        <title>A genome reference for cultivated species of the human gut microbiota.</title>
        <authorList>
            <person name="Zou Y."/>
            <person name="Xue W."/>
            <person name="Luo G."/>
        </authorList>
    </citation>
    <scope>NUCLEOTIDE SEQUENCE [LARGE SCALE GENOMIC DNA]</scope>
    <source>
        <strain evidence="2 3">TF08-13</strain>
    </source>
</reference>
<dbReference type="Proteomes" id="UP000260795">
    <property type="component" value="Unassembled WGS sequence"/>
</dbReference>
<gene>
    <name evidence="2" type="ORF">DXC80_03780</name>
</gene>